<evidence type="ECO:0000256" key="6">
    <source>
        <dbReference type="ARBA" id="ARBA00022737"/>
    </source>
</evidence>
<dbReference type="GO" id="GO:0061630">
    <property type="term" value="F:ubiquitin protein ligase activity"/>
    <property type="evidence" value="ECO:0007669"/>
    <property type="project" value="UniProtKB-EC"/>
</dbReference>
<dbReference type="GO" id="GO:0008270">
    <property type="term" value="F:zinc ion binding"/>
    <property type="evidence" value="ECO:0007669"/>
    <property type="project" value="UniProtKB-KW"/>
</dbReference>
<dbReference type="Gene3D" id="1.20.120.1750">
    <property type="match status" value="1"/>
</dbReference>
<evidence type="ECO:0000256" key="2">
    <source>
        <dbReference type="ARBA" id="ARBA00005884"/>
    </source>
</evidence>
<evidence type="ECO:0000256" key="7">
    <source>
        <dbReference type="ARBA" id="ARBA00022771"/>
    </source>
</evidence>
<dbReference type="Proteomes" id="UP000663852">
    <property type="component" value="Unassembled WGS sequence"/>
</dbReference>
<evidence type="ECO:0000313" key="13">
    <source>
        <dbReference type="Proteomes" id="UP000663828"/>
    </source>
</evidence>
<dbReference type="InterPro" id="IPR045840">
    <property type="entry name" value="Ariadne"/>
</dbReference>
<evidence type="ECO:0000256" key="4">
    <source>
        <dbReference type="ARBA" id="ARBA00022679"/>
    </source>
</evidence>
<dbReference type="EMBL" id="CAJNOR010000553">
    <property type="protein sequence ID" value="CAF0945960.1"/>
    <property type="molecule type" value="Genomic_DNA"/>
</dbReference>
<comment type="catalytic activity">
    <reaction evidence="1">
        <text>[E2 ubiquitin-conjugating enzyme]-S-ubiquitinyl-L-cysteine + [acceptor protein]-L-lysine = [E2 ubiquitin-conjugating enzyme]-L-cysteine + [acceptor protein]-N(6)-ubiquitinyl-L-lysine.</text>
        <dbReference type="EC" id="2.3.2.31"/>
    </reaction>
</comment>
<organism evidence="12 13">
    <name type="scientific">Adineta ricciae</name>
    <name type="common">Rotifer</name>
    <dbReference type="NCBI Taxonomy" id="249248"/>
    <lineage>
        <taxon>Eukaryota</taxon>
        <taxon>Metazoa</taxon>
        <taxon>Spiralia</taxon>
        <taxon>Gnathifera</taxon>
        <taxon>Rotifera</taxon>
        <taxon>Eurotatoria</taxon>
        <taxon>Bdelloidea</taxon>
        <taxon>Adinetida</taxon>
        <taxon>Adinetidae</taxon>
        <taxon>Adineta</taxon>
    </lineage>
</organism>
<evidence type="ECO:0000313" key="11">
    <source>
        <dbReference type="EMBL" id="CAF0771847.1"/>
    </source>
</evidence>
<evidence type="ECO:0000256" key="1">
    <source>
        <dbReference type="ARBA" id="ARBA00001798"/>
    </source>
</evidence>
<accession>A0A814CXD7</accession>
<protein>
    <recommendedName>
        <fullName evidence="3">RBR-type E3 ubiquitin transferase</fullName>
        <ecNumber evidence="3">2.3.2.31</ecNumber>
    </recommendedName>
</protein>
<dbReference type="EMBL" id="CAJNOJ010000008">
    <property type="protein sequence ID" value="CAF0771847.1"/>
    <property type="molecule type" value="Genomic_DNA"/>
</dbReference>
<dbReference type="OrthoDB" id="10009520at2759"/>
<dbReference type="InterPro" id="IPR048962">
    <property type="entry name" value="ARIH1-like_UBL"/>
</dbReference>
<dbReference type="AlphaFoldDB" id="A0A814CXD7"/>
<dbReference type="PANTHER" id="PTHR11685">
    <property type="entry name" value="RBR FAMILY RING FINGER AND IBR DOMAIN-CONTAINING"/>
    <property type="match status" value="1"/>
</dbReference>
<dbReference type="Gene3D" id="3.30.40.10">
    <property type="entry name" value="Zinc/RING finger domain, C3HC4 (zinc finger)"/>
    <property type="match status" value="1"/>
</dbReference>
<keyword evidence="5" id="KW-0479">Metal-binding</keyword>
<dbReference type="InterPro" id="IPR044066">
    <property type="entry name" value="TRIAD_supradom"/>
</dbReference>
<evidence type="ECO:0000256" key="8">
    <source>
        <dbReference type="ARBA" id="ARBA00022786"/>
    </source>
</evidence>
<dbReference type="SUPFAM" id="SSF57850">
    <property type="entry name" value="RING/U-box"/>
    <property type="match status" value="3"/>
</dbReference>
<keyword evidence="13" id="KW-1185">Reference proteome</keyword>
<comment type="caution">
    <text evidence="12">The sequence shown here is derived from an EMBL/GenBank/DDBJ whole genome shotgun (WGS) entry which is preliminary data.</text>
</comment>
<name>A0A814CXD7_ADIRI</name>
<evidence type="ECO:0000259" key="10">
    <source>
        <dbReference type="PROSITE" id="PS51873"/>
    </source>
</evidence>
<dbReference type="GO" id="GO:0016567">
    <property type="term" value="P:protein ubiquitination"/>
    <property type="evidence" value="ECO:0007669"/>
    <property type="project" value="InterPro"/>
</dbReference>
<dbReference type="EC" id="2.3.2.31" evidence="3"/>
<comment type="similarity">
    <text evidence="2">Belongs to the RBR family. Ariadne subfamily.</text>
</comment>
<reference evidence="12" key="1">
    <citation type="submission" date="2021-02" db="EMBL/GenBank/DDBJ databases">
        <authorList>
            <person name="Nowell W R."/>
        </authorList>
    </citation>
    <scope>NUCLEOTIDE SEQUENCE</scope>
</reference>
<feature type="domain" description="RING-type" evidence="10">
    <location>
        <begin position="116"/>
        <end position="327"/>
    </location>
</feature>
<proteinExistence type="inferred from homology"/>
<keyword evidence="6" id="KW-0677">Repeat</keyword>
<dbReference type="InterPro" id="IPR031127">
    <property type="entry name" value="E3_UB_ligase_RBR"/>
</dbReference>
<keyword evidence="9" id="KW-0862">Zinc</keyword>
<evidence type="ECO:0000256" key="3">
    <source>
        <dbReference type="ARBA" id="ARBA00012251"/>
    </source>
</evidence>
<keyword evidence="7" id="KW-0863">Zinc-finger</keyword>
<keyword evidence="4" id="KW-0808">Transferase</keyword>
<evidence type="ECO:0000313" key="12">
    <source>
        <dbReference type="EMBL" id="CAF0945960.1"/>
    </source>
</evidence>
<dbReference type="Pfam" id="PF21235">
    <property type="entry name" value="UBA_ARI1"/>
    <property type="match status" value="1"/>
</dbReference>
<dbReference type="SMART" id="SM00647">
    <property type="entry name" value="IBR"/>
    <property type="match status" value="2"/>
</dbReference>
<sequence length="487" mass="56576">MIEKESETAITTNEKMKYSLVTAEEALKEITKTAKEMNEILGLPSTTLVRLILNHFHWDKNTLTEEYYENPEKLFCTLNVANPYLSPSLQWNPLSPAIGPSTNPVLNTTEQPTTAGNAVCRTCYSEKSIAEFYSLPCRHQHCLSCWQIYLQSSIYQTGCGQPVHCPSRCIQIIDDEQILKLLANNPDLQERYKKHLVDGFVQTNRLTRWCPGNGCTMIVKMKTYSPKCAQMIECDKCSSVFCFQCSKQWHDPVLCSVLQKWEQKNQDESMNGKWIIANTKECPKCHSSIEKNGGCNHMTCRKPGCGHEFCWLCFGNWNGHQQCNVYRQEEIEKNQSEAREALARYMHYYTRYQSHNQSLEFEEKLSDQVKQRVQEMQAEGMTYTQQQSVQKVFAVLQQCRRTLKYTYPFAYYLERNNQSEIFEQNQADLERATETLSEFLEKEITADPDAIVALMNKTSYCDQRRRILLDHCKDGYSKNYWDGIDPN</sequence>
<dbReference type="Pfam" id="PF01485">
    <property type="entry name" value="IBR"/>
    <property type="match status" value="1"/>
</dbReference>
<dbReference type="FunFam" id="1.20.120.1750:FF:000007">
    <property type="entry name" value="RBR-type E3 ubiquitin transferase"/>
    <property type="match status" value="1"/>
</dbReference>
<dbReference type="InterPro" id="IPR002867">
    <property type="entry name" value="IBR_dom"/>
</dbReference>
<dbReference type="Proteomes" id="UP000663828">
    <property type="component" value="Unassembled WGS sequence"/>
</dbReference>
<evidence type="ECO:0000256" key="9">
    <source>
        <dbReference type="ARBA" id="ARBA00022833"/>
    </source>
</evidence>
<dbReference type="Pfam" id="PF19422">
    <property type="entry name" value="Ariadne"/>
    <property type="match status" value="1"/>
</dbReference>
<dbReference type="PROSITE" id="PS51873">
    <property type="entry name" value="TRIAD"/>
    <property type="match status" value="1"/>
</dbReference>
<keyword evidence="8" id="KW-0833">Ubl conjugation pathway</keyword>
<evidence type="ECO:0000256" key="5">
    <source>
        <dbReference type="ARBA" id="ARBA00022723"/>
    </source>
</evidence>
<gene>
    <name evidence="11" type="ORF">EDS130_LOCUS3359</name>
    <name evidence="12" type="ORF">XAT740_LOCUS10388</name>
</gene>
<dbReference type="InterPro" id="IPR013083">
    <property type="entry name" value="Znf_RING/FYVE/PHD"/>
</dbReference>
<dbReference type="Pfam" id="PF22191">
    <property type="entry name" value="IBR_1"/>
    <property type="match status" value="1"/>
</dbReference>